<gene>
    <name evidence="18" type="ORF">PROFUN_10621</name>
</gene>
<name>A0A2P6ND76_9EUKA</name>
<dbReference type="GO" id="GO:0005524">
    <property type="term" value="F:ATP binding"/>
    <property type="evidence" value="ECO:0007669"/>
    <property type="project" value="UniProtKB-UniRule"/>
</dbReference>
<feature type="domain" description="Protein kinase" evidence="17">
    <location>
        <begin position="1040"/>
        <end position="1291"/>
    </location>
</feature>
<dbReference type="PROSITE" id="PS50011">
    <property type="entry name" value="PROTEIN_KINASE_DOM"/>
    <property type="match status" value="1"/>
</dbReference>
<keyword evidence="6" id="KW-0808">Transferase</keyword>
<evidence type="ECO:0000256" key="8">
    <source>
        <dbReference type="ARBA" id="ARBA00022741"/>
    </source>
</evidence>
<dbReference type="PANTHER" id="PTHR24416:SF600">
    <property type="entry name" value="PDGF- AND VEGF-RECEPTOR RELATED, ISOFORM J"/>
    <property type="match status" value="1"/>
</dbReference>
<evidence type="ECO:0000256" key="7">
    <source>
        <dbReference type="ARBA" id="ARBA00022729"/>
    </source>
</evidence>
<dbReference type="FunFam" id="3.30.200.20:FF:000180">
    <property type="entry name" value="serine/threonine-protein kinase STY46-like"/>
    <property type="match status" value="1"/>
</dbReference>
<dbReference type="SUPFAM" id="SSF51126">
    <property type="entry name" value="Pectin lyase-like"/>
    <property type="match status" value="2"/>
</dbReference>
<dbReference type="NCBIfam" id="TIGR01376">
    <property type="entry name" value="POMP_repeat"/>
    <property type="match status" value="1"/>
</dbReference>
<dbReference type="Proteomes" id="UP000241769">
    <property type="component" value="Unassembled WGS sequence"/>
</dbReference>
<evidence type="ECO:0000256" key="15">
    <source>
        <dbReference type="SAM" id="Phobius"/>
    </source>
</evidence>
<evidence type="ECO:0000256" key="16">
    <source>
        <dbReference type="SAM" id="SignalP"/>
    </source>
</evidence>
<dbReference type="InterPro" id="IPR000719">
    <property type="entry name" value="Prot_kinase_dom"/>
</dbReference>
<dbReference type="PROSITE" id="PS00109">
    <property type="entry name" value="PROTEIN_KINASE_TYR"/>
    <property type="match status" value="1"/>
</dbReference>
<reference evidence="18 19" key="1">
    <citation type="journal article" date="2018" name="Genome Biol. Evol.">
        <title>Multiple Roots of Fruiting Body Formation in Amoebozoa.</title>
        <authorList>
            <person name="Hillmann F."/>
            <person name="Forbes G."/>
            <person name="Novohradska S."/>
            <person name="Ferling I."/>
            <person name="Riege K."/>
            <person name="Groth M."/>
            <person name="Westermann M."/>
            <person name="Marz M."/>
            <person name="Spaller T."/>
            <person name="Winckler T."/>
            <person name="Schaap P."/>
            <person name="Glockner G."/>
        </authorList>
    </citation>
    <scope>NUCLEOTIDE SEQUENCE [LARGE SCALE GENOMIC DNA]</scope>
    <source>
        <strain evidence="18 19">Jena</strain>
    </source>
</reference>
<dbReference type="GO" id="GO:0005886">
    <property type="term" value="C:plasma membrane"/>
    <property type="evidence" value="ECO:0007669"/>
    <property type="project" value="TreeGrafter"/>
</dbReference>
<dbReference type="GO" id="GO:0005576">
    <property type="term" value="C:extracellular region"/>
    <property type="evidence" value="ECO:0007669"/>
    <property type="project" value="UniProtKB-SubCell"/>
</dbReference>
<keyword evidence="7 16" id="KW-0732">Signal</keyword>
<keyword evidence="19" id="KW-1185">Reference proteome</keyword>
<feature type="signal peptide" evidence="16">
    <location>
        <begin position="1"/>
        <end position="16"/>
    </location>
</feature>
<dbReference type="SUPFAM" id="SSF56112">
    <property type="entry name" value="Protein kinase-like (PK-like)"/>
    <property type="match status" value="1"/>
</dbReference>
<dbReference type="Gene3D" id="1.10.510.10">
    <property type="entry name" value="Transferase(Phosphotransferase) domain 1"/>
    <property type="match status" value="1"/>
</dbReference>
<dbReference type="EMBL" id="MDYQ01000114">
    <property type="protein sequence ID" value="PRP81913.1"/>
    <property type="molecule type" value="Genomic_DNA"/>
</dbReference>
<evidence type="ECO:0000313" key="19">
    <source>
        <dbReference type="Proteomes" id="UP000241769"/>
    </source>
</evidence>
<dbReference type="InterPro" id="IPR003368">
    <property type="entry name" value="POMP_repeat"/>
</dbReference>
<feature type="chain" id="PRO_5015187643" description="Protein kinase domain-containing protein" evidence="16">
    <location>
        <begin position="17"/>
        <end position="1356"/>
    </location>
</feature>
<dbReference type="GO" id="GO:0043235">
    <property type="term" value="C:receptor complex"/>
    <property type="evidence" value="ECO:0007669"/>
    <property type="project" value="TreeGrafter"/>
</dbReference>
<evidence type="ECO:0000256" key="14">
    <source>
        <dbReference type="PROSITE-ProRule" id="PRU10141"/>
    </source>
</evidence>
<keyword evidence="11 15" id="KW-0472">Membrane</keyword>
<dbReference type="InterPro" id="IPR008266">
    <property type="entry name" value="Tyr_kinase_AS"/>
</dbReference>
<organism evidence="18 19">
    <name type="scientific">Planoprotostelium fungivorum</name>
    <dbReference type="NCBI Taxonomy" id="1890364"/>
    <lineage>
        <taxon>Eukaryota</taxon>
        <taxon>Amoebozoa</taxon>
        <taxon>Evosea</taxon>
        <taxon>Variosea</taxon>
        <taxon>Cavosteliida</taxon>
        <taxon>Cavosteliaceae</taxon>
        <taxon>Planoprotostelium</taxon>
    </lineage>
</organism>
<feature type="transmembrane region" description="Helical" evidence="15">
    <location>
        <begin position="974"/>
        <end position="998"/>
    </location>
</feature>
<keyword evidence="12" id="KW-0998">Cell outer membrane</keyword>
<comment type="caution">
    <text evidence="18">The sequence shown here is derived from an EMBL/GenBank/DDBJ whole genome shotgun (WGS) entry which is preliminary data.</text>
</comment>
<dbReference type="GO" id="GO:0007169">
    <property type="term" value="P:cell surface receptor protein tyrosine kinase signaling pathway"/>
    <property type="evidence" value="ECO:0007669"/>
    <property type="project" value="TreeGrafter"/>
</dbReference>
<sequence>MKPLLLAIGFINTVLSLAVYQVNTTNFQDVLNQSVVGSDADISIVFEGGEYNCNESYTWTSKQISIQGSNSTVLTDCYFYFYGGNNQSFRISDLTFFNYSLSWNTTGAVYGQAFYLQRVRYVDNMNTKVYSRMPTFVDDCLFTGATSSGGLLVLDRAPSSLVSNTIFRDSPFSSGIEVGYGSALIYLLNISVTLNNIAFDNLYRGILPSCIDFTSYQLTVTAQHLNVTLSAPGATLIDDTLTVFYRLHIKDSFFQGGDGTATNLMYATSGPSEVTLTGCSFTNIHMQPGGAIFHSKGNAKLTLTDVTVRNLTGIVYRTDAILIQDLDVADSGRPPSSLFIRNSIFENIKDGFSAGESYSFTVKLIVTVFTMKTSNVDVENSSFIDISTRQGALYHQISGVYQSGITIRNSRFTRVVSSIDGGAISLTGVFSNVSLSEVQFEGNTAVGAGGSLFISGAAERIELKNIVARNGRSRLDGGHIYLGVSSAGLITVDNCTLTVGNAETNGGAISITGVDTNMTLSNLNMTSNAAVSRGGAISCKLSAGRLDLYNVSVSNSNAVSGGAIFLRGTPDQVTLNGVELTKNTAKNQGGGIYLGTTGNGMISLDDVSMTGSSALYGGAIASLATMQEIRLTNNFISTSSAQQGAGLYFSPLGSISLLNIRNTNVTNNEALLDGGMVYVSGIHQVAIDQVQILHNSAGQNGGAVCISASQGSIIHVDINNSSVQYNKAASGGGISVTSGKTVMNAKNSSFSRNSADNDGGALSYQGNDDGGMLNVSASIMLQNTANVGGAIASSGTILRTNDVTMDSNTASLSGGAIYSVGTSISTKRQTTVRLSSSNDRYNNNTAGQGGGAYVIGNAIVTSTVFDGNHGNGSDINTQRGSVSLYGSSLKSEGFSLYVGTTSTVKSQDTVIDEVYLSSMTSSLQANGIGSDSLSLTCSPGQNLTRNNGGTYSCQSNVVGTTSSLIYRTNTDQRAVGIAAGVSVGFFVIIAAIAAFFIVRRYRQQRRELENAKHSNEFDMQELVKIDLGDAKRCLLDFDELKDLQLIGKGSFGVVYRATWRQLTVAVKQIISDSVSAEQLKDFLSEVAILQSIRSHPNVVSFTGLTFPPQPLSLVTEFCHGGGLDSYLTKNDTPLEVLKGIMRGIALGMNHLHSEGIIHRDLAVRNILLTQHLEPKVSDFGFSRRTDEGSGVTQTTIGPVRWMAPEAIISQAYSTKSDAFSFGVLVWEMITGGKVPYEELETVEAALAVIQGTRPAIPSDFDDRDLIQLMTLCWGTQPEFRPDFGTILDRYLSDVTRTPVENLGGEVVPEQDDKRYTSPHGLDGDATYAAVPAIYTATKEEDSAYSSIPGRSNHYEM</sequence>
<dbReference type="Pfam" id="PF07714">
    <property type="entry name" value="PK_Tyr_Ser-Thr"/>
    <property type="match status" value="1"/>
</dbReference>
<dbReference type="GO" id="GO:0004714">
    <property type="term" value="F:transmembrane receptor protein tyrosine kinase activity"/>
    <property type="evidence" value="ECO:0007669"/>
    <property type="project" value="UniProtKB-EC"/>
</dbReference>
<evidence type="ECO:0000256" key="13">
    <source>
        <dbReference type="ARBA" id="ARBA00051243"/>
    </source>
</evidence>
<dbReference type="InterPro" id="IPR050122">
    <property type="entry name" value="RTK"/>
</dbReference>
<evidence type="ECO:0000256" key="1">
    <source>
        <dbReference type="ARBA" id="ARBA00004167"/>
    </source>
</evidence>
<dbReference type="InterPro" id="IPR011009">
    <property type="entry name" value="Kinase-like_dom_sf"/>
</dbReference>
<accession>A0A2P6ND76</accession>
<dbReference type="InterPro" id="IPR011050">
    <property type="entry name" value="Pectin_lyase_fold/virulence"/>
</dbReference>
<feature type="binding site" evidence="14">
    <location>
        <position position="1067"/>
    </location>
    <ligand>
        <name>ATP</name>
        <dbReference type="ChEBI" id="CHEBI:30616"/>
    </ligand>
</feature>
<dbReference type="Pfam" id="PF02415">
    <property type="entry name" value="Chlam_PMP"/>
    <property type="match status" value="1"/>
</dbReference>
<dbReference type="PROSITE" id="PS00107">
    <property type="entry name" value="PROTEIN_KINASE_ATP"/>
    <property type="match status" value="1"/>
</dbReference>
<keyword evidence="8 14" id="KW-0547">Nucleotide-binding</keyword>
<dbReference type="InterPro" id="IPR006626">
    <property type="entry name" value="PbH1"/>
</dbReference>
<evidence type="ECO:0000256" key="5">
    <source>
        <dbReference type="ARBA" id="ARBA00022525"/>
    </source>
</evidence>
<keyword evidence="9" id="KW-0418">Kinase</keyword>
<dbReference type="InterPro" id="IPR020635">
    <property type="entry name" value="Tyr_kinase_cat_dom"/>
</dbReference>
<comment type="subcellular location">
    <subcellularLocation>
        <location evidence="2">Cell envelope</location>
    </subcellularLocation>
    <subcellularLocation>
        <location evidence="3">Cell outer membrane</location>
    </subcellularLocation>
    <subcellularLocation>
        <location evidence="1">Membrane</location>
        <topology evidence="1">Single-pass membrane protein</topology>
    </subcellularLocation>
    <subcellularLocation>
        <location evidence="4">Secreted</location>
    </subcellularLocation>
</comment>
<dbReference type="InterPro" id="IPR001245">
    <property type="entry name" value="Ser-Thr/Tyr_kinase_cat_dom"/>
</dbReference>
<keyword evidence="15" id="KW-1133">Transmembrane helix</keyword>
<evidence type="ECO:0000256" key="6">
    <source>
        <dbReference type="ARBA" id="ARBA00022679"/>
    </source>
</evidence>
<evidence type="ECO:0000256" key="11">
    <source>
        <dbReference type="ARBA" id="ARBA00023136"/>
    </source>
</evidence>
<evidence type="ECO:0000313" key="18">
    <source>
        <dbReference type="EMBL" id="PRP81913.1"/>
    </source>
</evidence>
<evidence type="ECO:0000256" key="3">
    <source>
        <dbReference type="ARBA" id="ARBA00004442"/>
    </source>
</evidence>
<protein>
    <recommendedName>
        <fullName evidence="17">Protein kinase domain-containing protein</fullName>
    </recommendedName>
</protein>
<keyword evidence="15" id="KW-0812">Transmembrane</keyword>
<evidence type="ECO:0000256" key="4">
    <source>
        <dbReference type="ARBA" id="ARBA00004613"/>
    </source>
</evidence>
<dbReference type="InterPro" id="IPR017441">
    <property type="entry name" value="Protein_kinase_ATP_BS"/>
</dbReference>
<evidence type="ECO:0000256" key="2">
    <source>
        <dbReference type="ARBA" id="ARBA00004196"/>
    </source>
</evidence>
<dbReference type="SMART" id="SM00710">
    <property type="entry name" value="PbH1"/>
    <property type="match status" value="12"/>
</dbReference>
<evidence type="ECO:0000256" key="10">
    <source>
        <dbReference type="ARBA" id="ARBA00022840"/>
    </source>
</evidence>
<dbReference type="PRINTS" id="PR00109">
    <property type="entry name" value="TYRKINASE"/>
</dbReference>
<comment type="catalytic activity">
    <reaction evidence="13">
        <text>L-tyrosyl-[protein] + ATP = O-phospho-L-tyrosyl-[protein] + ADP + H(+)</text>
        <dbReference type="Rhea" id="RHEA:10596"/>
        <dbReference type="Rhea" id="RHEA-COMP:10136"/>
        <dbReference type="Rhea" id="RHEA-COMP:20101"/>
        <dbReference type="ChEBI" id="CHEBI:15378"/>
        <dbReference type="ChEBI" id="CHEBI:30616"/>
        <dbReference type="ChEBI" id="CHEBI:46858"/>
        <dbReference type="ChEBI" id="CHEBI:61978"/>
        <dbReference type="ChEBI" id="CHEBI:456216"/>
        <dbReference type="EC" id="2.7.10.1"/>
    </reaction>
</comment>
<keyword evidence="5" id="KW-0964">Secreted</keyword>
<keyword evidence="10 14" id="KW-0067">ATP-binding</keyword>
<dbReference type="PANTHER" id="PTHR24416">
    <property type="entry name" value="TYROSINE-PROTEIN KINASE RECEPTOR"/>
    <property type="match status" value="1"/>
</dbReference>
<evidence type="ECO:0000259" key="17">
    <source>
        <dbReference type="PROSITE" id="PS50011"/>
    </source>
</evidence>
<dbReference type="InParanoid" id="A0A2P6ND76"/>
<dbReference type="SMART" id="SM00219">
    <property type="entry name" value="TyrKc"/>
    <property type="match status" value="1"/>
</dbReference>
<evidence type="ECO:0000256" key="9">
    <source>
        <dbReference type="ARBA" id="ARBA00022777"/>
    </source>
</evidence>
<evidence type="ECO:0000256" key="12">
    <source>
        <dbReference type="ARBA" id="ARBA00023237"/>
    </source>
</evidence>
<proteinExistence type="predicted"/>
<dbReference type="CDD" id="cd13999">
    <property type="entry name" value="STKc_MAP3K-like"/>
    <property type="match status" value="1"/>
</dbReference>
<dbReference type="STRING" id="1890364.A0A2P6ND76"/>